<evidence type="ECO:0000313" key="2">
    <source>
        <dbReference type="Proteomes" id="UP000602087"/>
    </source>
</evidence>
<name>A0A934I2K8_9MICO</name>
<organism evidence="1 2">
    <name type="scientific">Sanguibacter suaedae</name>
    <dbReference type="NCBI Taxonomy" id="2795737"/>
    <lineage>
        <taxon>Bacteria</taxon>
        <taxon>Bacillati</taxon>
        <taxon>Actinomycetota</taxon>
        <taxon>Actinomycetes</taxon>
        <taxon>Micrococcales</taxon>
        <taxon>Sanguibacteraceae</taxon>
        <taxon>Sanguibacter</taxon>
    </lineage>
</organism>
<dbReference type="Proteomes" id="UP000602087">
    <property type="component" value="Unassembled WGS sequence"/>
</dbReference>
<sequence length="207" mass="23265">MNNHPCYASDEHEFLEVRREVSKFIRLGTELPAWPFQADSGFATVYEYDRLLGGDFGEVLEALVSVFDDEKVFVLGIEPSWEYYKREYNYFAGFSLRGESVSDDYCSAIRWEPGGDATGSLGFTADSIGIVGSSGQWSLLGQRDWEIAVLLAERQEGPWLNCDIPGWAGFFDLSDIRSPPGWGMPLSDTDLETFWRNISRRGSGPSD</sequence>
<accession>A0A934I2K8</accession>
<keyword evidence="2" id="KW-1185">Reference proteome</keyword>
<reference evidence="1" key="1">
    <citation type="submission" date="2020-12" db="EMBL/GenBank/DDBJ databases">
        <title>Sanguibacter suaedae sp. nov., isolated from Suaeda aralocaspica.</title>
        <authorList>
            <person name="Ma Q."/>
        </authorList>
    </citation>
    <scope>NUCLEOTIDE SEQUENCE</scope>
    <source>
        <strain evidence="1">YZGR15</strain>
    </source>
</reference>
<protein>
    <submittedName>
        <fullName evidence="1">Uncharacterized protein</fullName>
    </submittedName>
</protein>
<comment type="caution">
    <text evidence="1">The sequence shown here is derived from an EMBL/GenBank/DDBJ whole genome shotgun (WGS) entry which is preliminary data.</text>
</comment>
<evidence type="ECO:0000313" key="1">
    <source>
        <dbReference type="EMBL" id="MBI9114424.1"/>
    </source>
</evidence>
<proteinExistence type="predicted"/>
<dbReference type="RefSeq" id="WP_198732971.1">
    <property type="nucleotide sequence ID" value="NZ_JAEINH010000003.1"/>
</dbReference>
<dbReference type="AlphaFoldDB" id="A0A934I2K8"/>
<dbReference type="EMBL" id="JAEINH010000003">
    <property type="protein sequence ID" value="MBI9114424.1"/>
    <property type="molecule type" value="Genomic_DNA"/>
</dbReference>
<gene>
    <name evidence="1" type="ORF">JAV76_05275</name>
</gene>